<dbReference type="InterPro" id="IPR027417">
    <property type="entry name" value="P-loop_NTPase"/>
</dbReference>
<feature type="region of interest" description="Disordered" evidence="1">
    <location>
        <begin position="243"/>
        <end position="282"/>
    </location>
</feature>
<evidence type="ECO:0000313" key="3">
    <source>
        <dbReference type="Proteomes" id="UP000001844"/>
    </source>
</evidence>
<reference evidence="3" key="1">
    <citation type="submission" date="2010-04" db="EMBL/GenBank/DDBJ databases">
        <title>Complete genome sequence of Nitrosococcus halophilus Nc4, a salt-adapted, aerobic obligate ammonia-oxidizing sulfur purple bacterium.</title>
        <authorList>
            <consortium name="US DOE Joint Genome Institute"/>
            <person name="Campbell M.A."/>
            <person name="Malfatti S.A."/>
            <person name="Chain P.S.G."/>
            <person name="Heidelberg J.F."/>
            <person name="Ward B.B."/>
            <person name="Klotz M.G."/>
        </authorList>
    </citation>
    <scope>NUCLEOTIDE SEQUENCE [LARGE SCALE GENOMIC DNA]</scope>
    <source>
        <strain evidence="3">Nc4</strain>
    </source>
</reference>
<dbReference type="STRING" id="472759.Nhal_0248"/>
<protein>
    <submittedName>
        <fullName evidence="2">Transfer origin protein, TraL</fullName>
    </submittedName>
</protein>
<dbReference type="AlphaFoldDB" id="D5BUQ0"/>
<feature type="compositionally biased region" description="Low complexity" evidence="1">
    <location>
        <begin position="250"/>
        <end position="268"/>
    </location>
</feature>
<sequence>MARAHFTLQGKGGVGKSLVSALIAQHRQENHVPLICVDTDPVNATFSGYTAFSVKRIELLKENTIDEREFDRLMELIAENRDAEVVIDNGASSFIPLSSYLVENEAIDMLQALGHSVVIHPVVTGGQSLLDTLSGFDALASQFPASAEMVVWLNHYFGPIEKEGKTFEKMKVFQDHQGRVKGVVTIDRYNQATFGEDVQQMLEDRMTFNQAIESEHFKLMSKHRLKIMKKSLFEQMDRVLGVPEKEKPVAAKPAATKSTAKTTTTTAEAAKKRKKTSSTSKT</sequence>
<evidence type="ECO:0000256" key="1">
    <source>
        <dbReference type="SAM" id="MobiDB-lite"/>
    </source>
</evidence>
<dbReference type="eggNOG" id="COG3640">
    <property type="taxonomic scope" value="Bacteria"/>
</dbReference>
<dbReference type="KEGG" id="nhl:Nhal_0248"/>
<dbReference type="RefSeq" id="WP_013031346.1">
    <property type="nucleotide sequence ID" value="NC_013960.1"/>
</dbReference>
<dbReference type="Proteomes" id="UP000001844">
    <property type="component" value="Chromosome"/>
</dbReference>
<proteinExistence type="predicted"/>
<evidence type="ECO:0000313" key="2">
    <source>
        <dbReference type="EMBL" id="ADE13450.1"/>
    </source>
</evidence>
<organism evidence="2 3">
    <name type="scientific">Nitrosococcus halophilus (strain Nc4)</name>
    <dbReference type="NCBI Taxonomy" id="472759"/>
    <lineage>
        <taxon>Bacteria</taxon>
        <taxon>Pseudomonadati</taxon>
        <taxon>Pseudomonadota</taxon>
        <taxon>Gammaproteobacteria</taxon>
        <taxon>Chromatiales</taxon>
        <taxon>Chromatiaceae</taxon>
        <taxon>Nitrosococcus</taxon>
    </lineage>
</organism>
<keyword evidence="3" id="KW-1185">Reference proteome</keyword>
<dbReference type="HOGENOM" id="CLU_076039_0_0_6"/>
<dbReference type="SUPFAM" id="SSF52540">
    <property type="entry name" value="P-loop containing nucleoside triphosphate hydrolases"/>
    <property type="match status" value="1"/>
</dbReference>
<dbReference type="EMBL" id="CP001798">
    <property type="protein sequence ID" value="ADE13450.1"/>
    <property type="molecule type" value="Genomic_DNA"/>
</dbReference>
<name>D5BUQ0_NITHN</name>
<dbReference type="Gene3D" id="3.40.50.300">
    <property type="entry name" value="P-loop containing nucleotide triphosphate hydrolases"/>
    <property type="match status" value="1"/>
</dbReference>
<gene>
    <name evidence="2" type="ordered locus">Nhal_0248</name>
</gene>
<accession>D5BUQ0</accession>